<name>A0A3T0HWV8_9BACI</name>
<evidence type="ECO:0000313" key="3">
    <source>
        <dbReference type="Proteomes" id="UP000282892"/>
    </source>
</evidence>
<gene>
    <name evidence="2" type="ORF">CHR53_10195</name>
</gene>
<feature type="region of interest" description="Disordered" evidence="1">
    <location>
        <begin position="101"/>
        <end position="128"/>
    </location>
</feature>
<dbReference type="EMBL" id="CP022572">
    <property type="protein sequence ID" value="AZU61615.1"/>
    <property type="molecule type" value="Genomic_DNA"/>
</dbReference>
<accession>A0A3T0HWV8</accession>
<dbReference type="OrthoDB" id="2376915at2"/>
<keyword evidence="3" id="KW-1185">Reference proteome</keyword>
<evidence type="ECO:0000256" key="1">
    <source>
        <dbReference type="SAM" id="MobiDB-lite"/>
    </source>
</evidence>
<protein>
    <submittedName>
        <fullName evidence="2">Uncharacterized protein</fullName>
    </submittedName>
</protein>
<sequence length="128" mass="14328">MSNSLSPNFFIKTFTIHSVDGASCVNIGTNRPIGFTSFKKHNQGFGSVSGSHNTIDGIKTLLNDESLFDLFRDSTNEDMAWAKEIRDLVISKVMNYLEEAGEAEDSEIDEENPIEFFDDHGIDEDEDN</sequence>
<organism evidence="2 3">
    <name type="scientific">Neobacillus mesonae</name>
    <dbReference type="NCBI Taxonomy" id="1193713"/>
    <lineage>
        <taxon>Bacteria</taxon>
        <taxon>Bacillati</taxon>
        <taxon>Bacillota</taxon>
        <taxon>Bacilli</taxon>
        <taxon>Bacillales</taxon>
        <taxon>Bacillaceae</taxon>
        <taxon>Neobacillus</taxon>
    </lineage>
</organism>
<dbReference type="STRING" id="1193713.GCA_001636315_04474"/>
<dbReference type="RefSeq" id="WP_066396579.1">
    <property type="nucleotide sequence ID" value="NZ_CP022572.1"/>
</dbReference>
<dbReference type="Proteomes" id="UP000282892">
    <property type="component" value="Chromosome"/>
</dbReference>
<feature type="compositionally biased region" description="Acidic residues" evidence="1">
    <location>
        <begin position="101"/>
        <end position="113"/>
    </location>
</feature>
<dbReference type="AlphaFoldDB" id="A0A3T0HWV8"/>
<dbReference type="KEGG" id="nmk:CHR53_10195"/>
<evidence type="ECO:0000313" key="2">
    <source>
        <dbReference type="EMBL" id="AZU61615.1"/>
    </source>
</evidence>
<proteinExistence type="predicted"/>
<reference evidence="2 3" key="1">
    <citation type="submission" date="2017-07" db="EMBL/GenBank/DDBJ databases">
        <title>The complete genome sequence of Bacillus mesonae strain H20-5, an efficient strain improving plant abiotic stress resistance.</title>
        <authorList>
            <person name="Kim S.Y."/>
            <person name="Song H."/>
            <person name="Sang M.K."/>
            <person name="Weon H.-Y."/>
            <person name="Song J."/>
        </authorList>
    </citation>
    <scope>NUCLEOTIDE SEQUENCE [LARGE SCALE GENOMIC DNA]</scope>
    <source>
        <strain evidence="2 3">H20-5</strain>
    </source>
</reference>